<accession>A0A182NRE4</accession>
<evidence type="ECO:0000256" key="5">
    <source>
        <dbReference type="ARBA" id="ARBA00022840"/>
    </source>
</evidence>
<dbReference type="GO" id="GO:0005524">
    <property type="term" value="F:ATP binding"/>
    <property type="evidence" value="ECO:0007669"/>
    <property type="project" value="UniProtKB-KW"/>
</dbReference>
<evidence type="ECO:0000256" key="1">
    <source>
        <dbReference type="ARBA" id="ARBA00006820"/>
    </source>
</evidence>
<dbReference type="PANTHER" id="PTHR12241:SF161">
    <property type="entry name" value="TUBULIN POLYGLUTAMYLASE TTLL6"/>
    <property type="match status" value="1"/>
</dbReference>
<dbReference type="VEuPathDB" id="VectorBase:ADIR010234"/>
<evidence type="ECO:0000256" key="4">
    <source>
        <dbReference type="ARBA" id="ARBA00022741"/>
    </source>
</evidence>
<feature type="compositionally biased region" description="Low complexity" evidence="6">
    <location>
        <begin position="724"/>
        <end position="733"/>
    </location>
</feature>
<evidence type="ECO:0000256" key="3">
    <source>
        <dbReference type="ARBA" id="ARBA00022701"/>
    </source>
</evidence>
<dbReference type="GO" id="GO:0015631">
    <property type="term" value="F:tubulin binding"/>
    <property type="evidence" value="ECO:0007669"/>
    <property type="project" value="TreeGrafter"/>
</dbReference>
<name>A0A182NRE4_9DIPT</name>
<keyword evidence="3" id="KW-0493">Microtubule</keyword>
<dbReference type="Proteomes" id="UP000075884">
    <property type="component" value="Unassembled WGS sequence"/>
</dbReference>
<dbReference type="STRING" id="7168.A0A182NRE4"/>
<protein>
    <submittedName>
        <fullName evidence="7">Uncharacterized protein</fullName>
    </submittedName>
</protein>
<feature type="region of interest" description="Disordered" evidence="6">
    <location>
        <begin position="705"/>
        <end position="796"/>
    </location>
</feature>
<keyword evidence="2" id="KW-0436">Ligase</keyword>
<feature type="region of interest" description="Disordered" evidence="6">
    <location>
        <begin position="482"/>
        <end position="518"/>
    </location>
</feature>
<reference evidence="7" key="2">
    <citation type="submission" date="2020-05" db="UniProtKB">
        <authorList>
            <consortium name="EnsemblMetazoa"/>
        </authorList>
    </citation>
    <scope>IDENTIFICATION</scope>
    <source>
        <strain evidence="7">WRAIR2</strain>
    </source>
</reference>
<dbReference type="PROSITE" id="PS51221">
    <property type="entry name" value="TTL"/>
    <property type="match status" value="1"/>
</dbReference>
<dbReference type="FunFam" id="3.30.470.20:FF:000009">
    <property type="entry name" value="tubulin polyglutamylase TTLL5 isoform X1"/>
    <property type="match status" value="1"/>
</dbReference>
<evidence type="ECO:0000256" key="6">
    <source>
        <dbReference type="SAM" id="MobiDB-lite"/>
    </source>
</evidence>
<feature type="compositionally biased region" description="Low complexity" evidence="6">
    <location>
        <begin position="758"/>
        <end position="796"/>
    </location>
</feature>
<dbReference type="Pfam" id="PF03133">
    <property type="entry name" value="TTL"/>
    <property type="match status" value="1"/>
</dbReference>
<evidence type="ECO:0000313" key="7">
    <source>
        <dbReference type="EnsemblMetazoa" id="ADIR010234-PA"/>
    </source>
</evidence>
<keyword evidence="5" id="KW-0067">ATP-binding</keyword>
<reference evidence="8" key="1">
    <citation type="submission" date="2013-03" db="EMBL/GenBank/DDBJ databases">
        <title>The Genome Sequence of Anopheles dirus WRAIR2.</title>
        <authorList>
            <consortium name="The Broad Institute Genomics Platform"/>
            <person name="Neafsey D.E."/>
            <person name="Walton C."/>
            <person name="Walker B."/>
            <person name="Young S.K."/>
            <person name="Zeng Q."/>
            <person name="Gargeya S."/>
            <person name="Fitzgerald M."/>
            <person name="Haas B."/>
            <person name="Abouelleil A."/>
            <person name="Allen A.W."/>
            <person name="Alvarado L."/>
            <person name="Arachchi H.M."/>
            <person name="Berlin A.M."/>
            <person name="Chapman S.B."/>
            <person name="Gainer-Dewar J."/>
            <person name="Goldberg J."/>
            <person name="Griggs A."/>
            <person name="Gujja S."/>
            <person name="Hansen M."/>
            <person name="Howarth C."/>
            <person name="Imamovic A."/>
            <person name="Ireland A."/>
            <person name="Larimer J."/>
            <person name="McCowan C."/>
            <person name="Murphy C."/>
            <person name="Pearson M."/>
            <person name="Poon T.W."/>
            <person name="Priest M."/>
            <person name="Roberts A."/>
            <person name="Saif S."/>
            <person name="Shea T."/>
            <person name="Sisk P."/>
            <person name="Sykes S."/>
            <person name="Wortman J."/>
            <person name="Nusbaum C."/>
            <person name="Birren B."/>
        </authorList>
    </citation>
    <scope>NUCLEOTIDE SEQUENCE [LARGE SCALE GENOMIC DNA]</scope>
    <source>
        <strain evidence="8">WRAIR2</strain>
    </source>
</reference>
<feature type="compositionally biased region" description="Polar residues" evidence="6">
    <location>
        <begin position="706"/>
        <end position="723"/>
    </location>
</feature>
<dbReference type="SUPFAM" id="SSF56059">
    <property type="entry name" value="Glutathione synthetase ATP-binding domain-like"/>
    <property type="match status" value="1"/>
</dbReference>
<comment type="similarity">
    <text evidence="1">Belongs to the tubulin--tyrosine ligase family.</text>
</comment>
<feature type="compositionally biased region" description="Gly residues" evidence="6">
    <location>
        <begin position="601"/>
        <end position="620"/>
    </location>
</feature>
<evidence type="ECO:0000256" key="2">
    <source>
        <dbReference type="ARBA" id="ARBA00022598"/>
    </source>
</evidence>
<keyword evidence="4" id="KW-0547">Nucleotide-binding</keyword>
<sequence length="870" mass="98620">MINRNYGKPKPIVQKSSSDDGGDSNEETSSGTAESGTSSDSESEMDTTETSFSSKSATECGGNSGAACKQLQTQQGLLRMNNRNYAVYCGGDADTKNSKHFCRHHHHHHHHHHHGDDESKKDVKLPISICILNCRYEIISRVCKRLGYRLVGESDLWNVCWTDSFVGVDFCRDMRRFQKVNHFPGMFEICRKDLLARNLNRMLKLFPLDYQIFPKTWCFPADLGDAIAYSRTHRSKTFILKPDQGSQGKGIFLTKNLKEINPKDRMICQVYITKPLLIDGYKFDLRVYTLITSTDPLRIFVYNEGLARFATNKYKEPCVTNASNTFMHLTNYSVNKYSRTFSNDDEAGSKRRFSTLNRILTAEGYDIAELWSNIDDVIVKTVMSAWPMLKHTYTASFPTHDIIQACFEVLGFDILIDHKLKPYVLEVNHSPSFHTDEAIDKEIKEALITDTFVMLNLNGEVKKRVLEEDKRRIQNRLLQRLRDYSKQTGPKDQQQQQQQQGRDGNDQDEDLYGEDGMGPWAEQINWEETHLGGYRRILPAPGDPNRYLQFFIAQSQASVYNETAASKRREECAKQQRIELEERFRLNQAILHKHNPKLQKGGMGAGEDGAGGAGGGGGAGSLAAKKKIRKRKAPKVTKKHDDFTPDQIADYEERERMALLGQRDFLIRTCGLVQSMYINFHRNKLLTDSDRRKYKETYAKLITNDHLPQSEASPQSNHTFSTIHSTSTVAGSTSTGGYGGGNHHHAGASLTSNSTTCLPSLQPNPNPAAAAAQQHSAAQQQQQHHHQPQQQHSNQLQKLQIKSLVAINDVTSWMQCTEVPVQSRPPLPYLLATQPTNYRSTKSTMARQVTNVVKRHSMESRQYYTSDKLI</sequence>
<dbReference type="InterPro" id="IPR004344">
    <property type="entry name" value="TTL/TTLL_fam"/>
</dbReference>
<dbReference type="GO" id="GO:0070740">
    <property type="term" value="F:tubulin-glutamic acid ligase activity"/>
    <property type="evidence" value="ECO:0007669"/>
    <property type="project" value="TreeGrafter"/>
</dbReference>
<feature type="compositionally biased region" description="Low complexity" evidence="6">
    <location>
        <begin position="27"/>
        <end position="40"/>
    </location>
</feature>
<feature type="region of interest" description="Disordered" evidence="6">
    <location>
        <begin position="1"/>
        <end position="59"/>
    </location>
</feature>
<dbReference type="AlphaFoldDB" id="A0A182NRE4"/>
<evidence type="ECO:0000313" key="8">
    <source>
        <dbReference type="Proteomes" id="UP000075884"/>
    </source>
</evidence>
<organism evidence="7 8">
    <name type="scientific">Anopheles dirus</name>
    <dbReference type="NCBI Taxonomy" id="7168"/>
    <lineage>
        <taxon>Eukaryota</taxon>
        <taxon>Metazoa</taxon>
        <taxon>Ecdysozoa</taxon>
        <taxon>Arthropoda</taxon>
        <taxon>Hexapoda</taxon>
        <taxon>Insecta</taxon>
        <taxon>Pterygota</taxon>
        <taxon>Neoptera</taxon>
        <taxon>Endopterygota</taxon>
        <taxon>Diptera</taxon>
        <taxon>Nematocera</taxon>
        <taxon>Culicoidea</taxon>
        <taxon>Culicidae</taxon>
        <taxon>Anophelinae</taxon>
        <taxon>Anopheles</taxon>
    </lineage>
</organism>
<proteinExistence type="inferred from homology"/>
<dbReference type="Gene3D" id="3.30.470.20">
    <property type="entry name" value="ATP-grasp fold, B domain"/>
    <property type="match status" value="1"/>
</dbReference>
<dbReference type="PANTHER" id="PTHR12241">
    <property type="entry name" value="TUBULIN POLYGLUTAMYLASE"/>
    <property type="match status" value="1"/>
</dbReference>
<dbReference type="GO" id="GO:0005874">
    <property type="term" value="C:microtubule"/>
    <property type="evidence" value="ECO:0007669"/>
    <property type="project" value="UniProtKB-KW"/>
</dbReference>
<keyword evidence="8" id="KW-1185">Reference proteome</keyword>
<dbReference type="GO" id="GO:0000226">
    <property type="term" value="P:microtubule cytoskeleton organization"/>
    <property type="evidence" value="ECO:0007669"/>
    <property type="project" value="TreeGrafter"/>
</dbReference>
<dbReference type="EnsemblMetazoa" id="ADIR010234-RA">
    <property type="protein sequence ID" value="ADIR010234-PA"/>
    <property type="gene ID" value="ADIR010234"/>
</dbReference>
<feature type="compositionally biased region" description="Basic residues" evidence="6">
    <location>
        <begin position="624"/>
        <end position="638"/>
    </location>
</feature>
<dbReference type="GO" id="GO:0036064">
    <property type="term" value="C:ciliary basal body"/>
    <property type="evidence" value="ECO:0007669"/>
    <property type="project" value="TreeGrafter"/>
</dbReference>
<feature type="region of interest" description="Disordered" evidence="6">
    <location>
        <begin position="595"/>
        <end position="641"/>
    </location>
</feature>